<keyword evidence="1" id="KW-1133">Transmembrane helix</keyword>
<evidence type="ECO:0000256" key="1">
    <source>
        <dbReference type="SAM" id="Phobius"/>
    </source>
</evidence>
<dbReference type="Proteomes" id="UP000251993">
    <property type="component" value="Chromosome"/>
</dbReference>
<name>A0A344TCY9_9BACT</name>
<proteinExistence type="predicted"/>
<feature type="transmembrane region" description="Helical" evidence="1">
    <location>
        <begin position="63"/>
        <end position="86"/>
    </location>
</feature>
<sequence>MTLLINSIRPVALYFLLLISGIYAGLHFSGMINPLVFGVINAKGDLMNSVDWAKSWQITDGFMRVRMGVVGPIILFSYLISLLLFIKKWRTPVFWLILAAFGLFIADVMLTGNQQIPINRYIETLDFQHLTAEQVAKINEIHPQVIKNFQSREWFSILGFVLVALTPFVSKPHGSGLQR</sequence>
<protein>
    <recommendedName>
        <fullName evidence="4">DUF1772 domain-containing protein</fullName>
    </recommendedName>
</protein>
<accession>A0A344TCY9</accession>
<evidence type="ECO:0000313" key="3">
    <source>
        <dbReference type="Proteomes" id="UP000251993"/>
    </source>
</evidence>
<organism evidence="2 3">
    <name type="scientific">Runella rosea</name>
    <dbReference type="NCBI Taxonomy" id="2259595"/>
    <lineage>
        <taxon>Bacteria</taxon>
        <taxon>Pseudomonadati</taxon>
        <taxon>Bacteroidota</taxon>
        <taxon>Cytophagia</taxon>
        <taxon>Cytophagales</taxon>
        <taxon>Spirosomataceae</taxon>
        <taxon>Runella</taxon>
    </lineage>
</organism>
<keyword evidence="3" id="KW-1185">Reference proteome</keyword>
<feature type="transmembrane region" description="Helical" evidence="1">
    <location>
        <begin position="92"/>
        <end position="110"/>
    </location>
</feature>
<dbReference type="EMBL" id="CP030850">
    <property type="protein sequence ID" value="AXE16510.1"/>
    <property type="molecule type" value="Genomic_DNA"/>
</dbReference>
<evidence type="ECO:0000313" key="2">
    <source>
        <dbReference type="EMBL" id="AXE16510.1"/>
    </source>
</evidence>
<keyword evidence="1" id="KW-0472">Membrane</keyword>
<keyword evidence="1" id="KW-0812">Transmembrane</keyword>
<evidence type="ECO:0008006" key="4">
    <source>
        <dbReference type="Google" id="ProtNLM"/>
    </source>
</evidence>
<gene>
    <name evidence="2" type="ORF">DR864_01590</name>
</gene>
<reference evidence="2 3" key="1">
    <citation type="submission" date="2018-07" db="EMBL/GenBank/DDBJ databases">
        <title>Genome sequencing of Runella.</title>
        <authorList>
            <person name="Baek M.-G."/>
            <person name="Yi H."/>
        </authorList>
    </citation>
    <scope>NUCLEOTIDE SEQUENCE [LARGE SCALE GENOMIC DNA]</scope>
    <source>
        <strain evidence="2 3">HYN0085</strain>
    </source>
</reference>
<dbReference type="AlphaFoldDB" id="A0A344TCY9"/>
<dbReference type="RefSeq" id="WP_114065297.1">
    <property type="nucleotide sequence ID" value="NZ_CP030850.1"/>
</dbReference>
<feature type="transmembrane region" description="Helical" evidence="1">
    <location>
        <begin position="12"/>
        <end position="42"/>
    </location>
</feature>
<dbReference type="KEGG" id="run:DR864_01590"/>
<dbReference type="OrthoDB" id="893861at2"/>